<feature type="binding site" evidence="9">
    <location>
        <position position="220"/>
    </location>
    <ligand>
        <name>Mn(2+)</name>
        <dbReference type="ChEBI" id="CHEBI:29035"/>
    </ligand>
</feature>
<keyword evidence="4 9" id="KW-0521">NADP</keyword>
<evidence type="ECO:0000259" key="11">
    <source>
        <dbReference type="Pfam" id="PF08436"/>
    </source>
</evidence>
<dbReference type="GO" id="GO:0030145">
    <property type="term" value="F:manganese ion binding"/>
    <property type="evidence" value="ECO:0007669"/>
    <property type="project" value="TreeGrafter"/>
</dbReference>
<evidence type="ECO:0000313" key="13">
    <source>
        <dbReference type="EMBL" id="CAA9444548.1"/>
    </source>
</evidence>
<keyword evidence="3 9" id="KW-0479">Metal-binding</keyword>
<dbReference type="InterPro" id="IPR036291">
    <property type="entry name" value="NAD(P)-bd_dom_sf"/>
</dbReference>
<feature type="binding site" evidence="9">
    <location>
        <position position="149"/>
    </location>
    <ligand>
        <name>Mn(2+)</name>
        <dbReference type="ChEBI" id="CHEBI:29035"/>
    </ligand>
</feature>
<dbReference type="Pfam" id="PF02670">
    <property type="entry name" value="DXP_reductoisom"/>
    <property type="match status" value="1"/>
</dbReference>
<dbReference type="EC" id="1.1.1.267" evidence="9"/>
<dbReference type="InterPro" id="IPR013644">
    <property type="entry name" value="DXP_reductoisomerase_C"/>
</dbReference>
<evidence type="ECO:0000259" key="10">
    <source>
        <dbReference type="Pfam" id="PF02670"/>
    </source>
</evidence>
<comment type="caution">
    <text evidence="9">Lacks conserved residue(s) required for the propagation of feature annotation.</text>
</comment>
<feature type="binding site" evidence="9">
    <location>
        <position position="198"/>
    </location>
    <ligand>
        <name>1-deoxy-D-xylulose 5-phosphate</name>
        <dbReference type="ChEBI" id="CHEBI:57792"/>
    </ligand>
</feature>
<feature type="binding site" evidence="9">
    <location>
        <position position="217"/>
    </location>
    <ligand>
        <name>1-deoxy-D-xylulose 5-phosphate</name>
        <dbReference type="ChEBI" id="CHEBI:57792"/>
    </ligand>
</feature>
<feature type="binding site" evidence="9">
    <location>
        <position position="124"/>
    </location>
    <ligand>
        <name>NADPH</name>
        <dbReference type="ChEBI" id="CHEBI:57783"/>
    </ligand>
</feature>
<feature type="domain" description="1-deoxy-D-xylulose 5-phosphate reductoisomerase N-terminal" evidence="10">
    <location>
        <begin position="12"/>
        <end position="132"/>
    </location>
</feature>
<evidence type="ECO:0000256" key="3">
    <source>
        <dbReference type="ARBA" id="ARBA00022723"/>
    </source>
</evidence>
<feature type="binding site" evidence="9">
    <location>
        <position position="45"/>
    </location>
    <ligand>
        <name>NADPH</name>
        <dbReference type="ChEBI" id="CHEBI:57783"/>
    </ligand>
</feature>
<dbReference type="AlphaFoldDB" id="A0A6J4QKB2"/>
<feature type="binding site" evidence="9">
    <location>
        <position position="18"/>
    </location>
    <ligand>
        <name>NADPH</name>
        <dbReference type="ChEBI" id="CHEBI:57783"/>
    </ligand>
</feature>
<dbReference type="SUPFAM" id="SSF51735">
    <property type="entry name" value="NAD(P)-binding Rossmann-fold domains"/>
    <property type="match status" value="1"/>
</dbReference>
<comment type="similarity">
    <text evidence="2 9">Belongs to the DXR family.</text>
</comment>
<dbReference type="Gene3D" id="3.40.50.720">
    <property type="entry name" value="NAD(P)-binding Rossmann-like Domain"/>
    <property type="match status" value="1"/>
</dbReference>
<keyword evidence="5 9" id="KW-0560">Oxidoreductase</keyword>
<dbReference type="InterPro" id="IPR026877">
    <property type="entry name" value="DXPR_C"/>
</dbReference>
<protein>
    <recommendedName>
        <fullName evidence="9">1-deoxy-D-xylulose 5-phosphate reductoisomerase</fullName>
        <shortName evidence="9">DXP reductoisomerase</shortName>
        <ecNumber evidence="9">1.1.1.267</ecNumber>
    </recommendedName>
    <alternativeName>
        <fullName evidence="9">1-deoxyxylulose-5-phosphate reductoisomerase</fullName>
    </alternativeName>
    <alternativeName>
        <fullName evidence="9">2-C-methyl-D-erythritol 4-phosphate synthase</fullName>
    </alternativeName>
</protein>
<keyword evidence="13" id="KW-0413">Isomerase</keyword>
<dbReference type="Pfam" id="PF13288">
    <property type="entry name" value="DXPR_C"/>
    <property type="match status" value="1"/>
</dbReference>
<organism evidence="13">
    <name type="scientific">uncultured Rubrobacteraceae bacterium</name>
    <dbReference type="NCBI Taxonomy" id="349277"/>
    <lineage>
        <taxon>Bacteria</taxon>
        <taxon>Bacillati</taxon>
        <taxon>Actinomycetota</taxon>
        <taxon>Rubrobacteria</taxon>
        <taxon>Rubrobacterales</taxon>
        <taxon>Rubrobacteraceae</taxon>
        <taxon>environmental samples</taxon>
    </lineage>
</organism>
<reference evidence="13" key="1">
    <citation type="submission" date="2020-02" db="EMBL/GenBank/DDBJ databases">
        <authorList>
            <person name="Meier V. D."/>
        </authorList>
    </citation>
    <scope>NUCLEOTIDE SEQUENCE</scope>
    <source>
        <strain evidence="13">AVDCRST_MAG78</strain>
    </source>
</reference>
<feature type="binding site" evidence="9">
    <location>
        <position position="21"/>
    </location>
    <ligand>
        <name>NADPH</name>
        <dbReference type="ChEBI" id="CHEBI:57783"/>
    </ligand>
</feature>
<dbReference type="EMBL" id="CADCVB010000180">
    <property type="protein sequence ID" value="CAA9444548.1"/>
    <property type="molecule type" value="Genomic_DNA"/>
</dbReference>
<evidence type="ECO:0000256" key="8">
    <source>
        <dbReference type="ARBA" id="ARBA00048543"/>
    </source>
</evidence>
<dbReference type="Gene3D" id="1.10.1740.10">
    <property type="match status" value="1"/>
</dbReference>
<sequence>MRPVPVRVKRRLTILGSTGSIGLQALDVVRSHRDRFEVVGLSANRDAKTLGQQAEEFEPEHVALESPNAGTLDGLATEKITGPGAAASLAEVPVDVVLNGIVGFAGLAATVGALKNSNTVALANKESLVAGGEWVMQLGATGEQIIPVDSEHSAIFQCLIGRAEGEVREILLTASGGPFFGYEKAELLGVGPEHALKHPTWQMGPKVTVDSATMMNKGLEAIEAHHLFGVPYDRIRVVVHRQSIVHGGAVLEDGSAILHAALPDMRLPISYGILYPDRVDVDAKPVPFGAASWSFEEPRNDVFRCLPLAISAGRAGGAYPVALNAANEVAVQAFLDRGIQFMRIPDVLEEVLEAVPEFGAMESMEAIAAVDHWAREEASKVANKPALDTR</sequence>
<keyword evidence="6 9" id="KW-0464">Manganese</keyword>
<feature type="binding site" evidence="9">
    <location>
        <position position="125"/>
    </location>
    <ligand>
        <name>1-deoxy-D-xylulose 5-phosphate</name>
        <dbReference type="ChEBI" id="CHEBI:57792"/>
    </ligand>
</feature>
<evidence type="ECO:0000256" key="9">
    <source>
        <dbReference type="HAMAP-Rule" id="MF_00183"/>
    </source>
</evidence>
<feature type="binding site" evidence="9">
    <location>
        <position position="175"/>
    </location>
    <ligand>
        <name>1-deoxy-D-xylulose 5-phosphate</name>
        <dbReference type="ChEBI" id="CHEBI:57792"/>
    </ligand>
</feature>
<evidence type="ECO:0000256" key="7">
    <source>
        <dbReference type="ARBA" id="ARBA00023229"/>
    </source>
</evidence>
<dbReference type="InterPro" id="IPR013512">
    <property type="entry name" value="DXP_reductoisomerase_N"/>
</dbReference>
<feature type="binding site" evidence="9">
    <location>
        <position position="151"/>
    </location>
    <ligand>
        <name>Mn(2+)</name>
        <dbReference type="ChEBI" id="CHEBI:29035"/>
    </ligand>
</feature>
<evidence type="ECO:0000256" key="2">
    <source>
        <dbReference type="ARBA" id="ARBA00006825"/>
    </source>
</evidence>
<evidence type="ECO:0000256" key="5">
    <source>
        <dbReference type="ARBA" id="ARBA00023002"/>
    </source>
</evidence>
<dbReference type="GO" id="GO:0016853">
    <property type="term" value="F:isomerase activity"/>
    <property type="evidence" value="ECO:0007669"/>
    <property type="project" value="UniProtKB-KW"/>
</dbReference>
<feature type="binding site" evidence="9">
    <location>
        <position position="216"/>
    </location>
    <ligand>
        <name>1-deoxy-D-xylulose 5-phosphate</name>
        <dbReference type="ChEBI" id="CHEBI:57792"/>
    </ligand>
</feature>
<dbReference type="Pfam" id="PF08436">
    <property type="entry name" value="DXP_redisom_C"/>
    <property type="match status" value="1"/>
</dbReference>
<keyword evidence="9" id="KW-0460">Magnesium</keyword>
<dbReference type="HAMAP" id="MF_00183">
    <property type="entry name" value="DXP_reductoisom"/>
    <property type="match status" value="1"/>
</dbReference>
<dbReference type="PANTHER" id="PTHR30525:SF0">
    <property type="entry name" value="1-DEOXY-D-XYLULOSE 5-PHOSPHATE REDUCTOISOMERASE, CHLOROPLASTIC"/>
    <property type="match status" value="1"/>
</dbReference>
<feature type="binding site" evidence="9">
    <location>
        <position position="150"/>
    </location>
    <ligand>
        <name>1-deoxy-D-xylulose 5-phosphate</name>
        <dbReference type="ChEBI" id="CHEBI:57792"/>
    </ligand>
</feature>
<feature type="binding site" evidence="9">
    <location>
        <position position="211"/>
    </location>
    <ligand>
        <name>1-deoxy-D-xylulose 5-phosphate</name>
        <dbReference type="ChEBI" id="CHEBI:57792"/>
    </ligand>
</feature>
<feature type="binding site" evidence="9">
    <location>
        <position position="151"/>
    </location>
    <ligand>
        <name>1-deoxy-D-xylulose 5-phosphate</name>
        <dbReference type="ChEBI" id="CHEBI:57792"/>
    </ligand>
</feature>
<proteinExistence type="inferred from homology"/>
<dbReference type="InterPro" id="IPR036169">
    <property type="entry name" value="DXPR_C_sf"/>
</dbReference>
<feature type="domain" description="1-deoxy-D-xylulose 5-phosphate reductoisomerase C-terminal" evidence="11">
    <location>
        <begin position="145"/>
        <end position="228"/>
    </location>
</feature>
<evidence type="ECO:0000256" key="4">
    <source>
        <dbReference type="ARBA" id="ARBA00022857"/>
    </source>
</evidence>
<feature type="binding site" evidence="9">
    <location>
        <position position="19"/>
    </location>
    <ligand>
        <name>NADPH</name>
        <dbReference type="ChEBI" id="CHEBI:57783"/>
    </ligand>
</feature>
<feature type="binding site" evidence="9">
    <location>
        <position position="220"/>
    </location>
    <ligand>
        <name>1-deoxy-D-xylulose 5-phosphate</name>
        <dbReference type="ChEBI" id="CHEBI:57792"/>
    </ligand>
</feature>
<accession>A0A6J4QKB2</accession>
<comment type="catalytic activity">
    <reaction evidence="8">
        <text>2-C-methyl-D-erythritol 4-phosphate + NADP(+) = 1-deoxy-D-xylulose 5-phosphate + NADPH + H(+)</text>
        <dbReference type="Rhea" id="RHEA:13717"/>
        <dbReference type="ChEBI" id="CHEBI:15378"/>
        <dbReference type="ChEBI" id="CHEBI:57783"/>
        <dbReference type="ChEBI" id="CHEBI:57792"/>
        <dbReference type="ChEBI" id="CHEBI:58262"/>
        <dbReference type="ChEBI" id="CHEBI:58349"/>
        <dbReference type="EC" id="1.1.1.267"/>
    </reaction>
    <physiologicalReaction direction="right-to-left" evidence="8">
        <dbReference type="Rhea" id="RHEA:13719"/>
    </physiologicalReaction>
</comment>
<gene>
    <name evidence="9" type="primary">dxr</name>
    <name evidence="13" type="ORF">AVDCRST_MAG78-2749</name>
</gene>
<dbReference type="PANTHER" id="PTHR30525">
    <property type="entry name" value="1-DEOXY-D-XYLULOSE 5-PHOSPHATE REDUCTOISOMERASE"/>
    <property type="match status" value="1"/>
</dbReference>
<feature type="domain" description="DXP reductoisomerase C-terminal" evidence="12">
    <location>
        <begin position="262"/>
        <end position="376"/>
    </location>
</feature>
<evidence type="ECO:0000256" key="1">
    <source>
        <dbReference type="ARBA" id="ARBA00005094"/>
    </source>
</evidence>
<dbReference type="GO" id="GO:0070402">
    <property type="term" value="F:NADPH binding"/>
    <property type="evidence" value="ECO:0007669"/>
    <property type="project" value="InterPro"/>
</dbReference>
<comment type="cofactor">
    <cofactor evidence="9">
        <name>Mg(2+)</name>
        <dbReference type="ChEBI" id="CHEBI:18420"/>
    </cofactor>
    <cofactor evidence="9">
        <name>Mn(2+)</name>
        <dbReference type="ChEBI" id="CHEBI:29035"/>
    </cofactor>
</comment>
<evidence type="ECO:0000259" key="12">
    <source>
        <dbReference type="Pfam" id="PF13288"/>
    </source>
</evidence>
<name>A0A6J4QKB2_9ACTN</name>
<dbReference type="SUPFAM" id="SSF69055">
    <property type="entry name" value="1-deoxy-D-xylulose-5-phosphate reductoisomerase, C-terminal domain"/>
    <property type="match status" value="1"/>
</dbReference>
<feature type="binding site" evidence="9">
    <location>
        <position position="204"/>
    </location>
    <ligand>
        <name>NADPH</name>
        <dbReference type="ChEBI" id="CHEBI:57783"/>
    </ligand>
</feature>
<dbReference type="FunFam" id="3.40.50.720:FF:000045">
    <property type="entry name" value="1-deoxy-D-xylulose 5-phosphate reductoisomerase"/>
    <property type="match status" value="1"/>
</dbReference>
<dbReference type="SUPFAM" id="SSF55347">
    <property type="entry name" value="Glyceraldehyde-3-phosphate dehydrogenase-like, C-terminal domain"/>
    <property type="match status" value="1"/>
</dbReference>
<comment type="function">
    <text evidence="9">Catalyzes the NADPH-dependent rearrangement and reduction of 1-deoxy-D-xylulose-5-phosphate (DXP) to 2-C-methyl-D-erythritol 4-phosphate (MEP).</text>
</comment>
<evidence type="ECO:0000256" key="6">
    <source>
        <dbReference type="ARBA" id="ARBA00023211"/>
    </source>
</evidence>
<comment type="pathway">
    <text evidence="1 9">Isoprenoid biosynthesis; isopentenyl diphosphate biosynthesis via DXP pathway; isopentenyl diphosphate from 1-deoxy-D-xylulose 5-phosphate: step 1/6.</text>
</comment>
<feature type="binding site" evidence="9">
    <location>
        <position position="20"/>
    </location>
    <ligand>
        <name>NADPH</name>
        <dbReference type="ChEBI" id="CHEBI:57783"/>
    </ligand>
</feature>
<dbReference type="UniPathway" id="UPA00056">
    <property type="reaction ID" value="UER00092"/>
</dbReference>
<dbReference type="GO" id="GO:0051484">
    <property type="term" value="P:isopentenyl diphosphate biosynthetic process, methylerythritol 4-phosphate pathway involved in terpenoid biosynthetic process"/>
    <property type="evidence" value="ECO:0007669"/>
    <property type="project" value="TreeGrafter"/>
</dbReference>
<feature type="binding site" evidence="9">
    <location>
        <position position="126"/>
    </location>
    <ligand>
        <name>NADPH</name>
        <dbReference type="ChEBI" id="CHEBI:57783"/>
    </ligand>
</feature>
<dbReference type="NCBIfam" id="TIGR00243">
    <property type="entry name" value="Dxr"/>
    <property type="match status" value="1"/>
</dbReference>
<dbReference type="PIRSF" id="PIRSF006205">
    <property type="entry name" value="Dxp_reductismrs"/>
    <property type="match status" value="1"/>
</dbReference>
<dbReference type="InterPro" id="IPR003821">
    <property type="entry name" value="DXP_reductoisomerase"/>
</dbReference>
<dbReference type="GO" id="GO:0030604">
    <property type="term" value="F:1-deoxy-D-xylulose-5-phosphate reductoisomerase activity"/>
    <property type="evidence" value="ECO:0007669"/>
    <property type="project" value="UniProtKB-UniRule"/>
</dbReference>
<keyword evidence="7 9" id="KW-0414">Isoprene biosynthesis</keyword>